<dbReference type="InterPro" id="IPR000477">
    <property type="entry name" value="RT_dom"/>
</dbReference>
<dbReference type="SUPFAM" id="SSF56672">
    <property type="entry name" value="DNA/RNA polymerases"/>
    <property type="match status" value="1"/>
</dbReference>
<dbReference type="GO" id="GO:0003964">
    <property type="term" value="F:RNA-directed DNA polymerase activity"/>
    <property type="evidence" value="ECO:0007669"/>
    <property type="project" value="UniProtKB-KW"/>
</dbReference>
<evidence type="ECO:0000313" key="3">
    <source>
        <dbReference type="EMBL" id="MDI9234350.1"/>
    </source>
</evidence>
<dbReference type="Proteomes" id="UP001431902">
    <property type="component" value="Unassembled WGS sequence"/>
</dbReference>
<dbReference type="CDD" id="cd01646">
    <property type="entry name" value="RT_Bac_retron_I"/>
    <property type="match status" value="1"/>
</dbReference>
<gene>
    <name evidence="3" type="ORF">QLQ16_10925</name>
</gene>
<accession>A0ABT6X8B3</accession>
<dbReference type="InterPro" id="IPR051083">
    <property type="entry name" value="GrpII_Intron_Splice-Mob/Def"/>
</dbReference>
<protein>
    <submittedName>
        <fullName evidence="3">RNA-directed DNA polymerase</fullName>
    </submittedName>
</protein>
<comment type="similarity">
    <text evidence="1">Belongs to the bacterial reverse transcriptase family.</text>
</comment>
<name>A0ABT6X8B3_9BURK</name>
<comment type="caution">
    <text evidence="3">The sequence shown here is derived from an EMBL/GenBank/DDBJ whole genome shotgun (WGS) entry which is preliminary data.</text>
</comment>
<proteinExistence type="inferred from homology"/>
<keyword evidence="3" id="KW-0695">RNA-directed DNA polymerase</keyword>
<dbReference type="PROSITE" id="PS50878">
    <property type="entry name" value="RT_POL"/>
    <property type="match status" value="1"/>
</dbReference>
<keyword evidence="3" id="KW-0808">Transferase</keyword>
<dbReference type="InterPro" id="IPR043502">
    <property type="entry name" value="DNA/RNA_pol_sf"/>
</dbReference>
<organism evidence="3 4">
    <name type="scientific">Limnohabitans lacus</name>
    <dbReference type="NCBI Taxonomy" id="3045173"/>
    <lineage>
        <taxon>Bacteria</taxon>
        <taxon>Pseudomonadati</taxon>
        <taxon>Pseudomonadota</taxon>
        <taxon>Betaproteobacteria</taxon>
        <taxon>Burkholderiales</taxon>
        <taxon>Comamonadaceae</taxon>
        <taxon>Limnohabitans</taxon>
    </lineage>
</organism>
<feature type="domain" description="Reverse transcriptase" evidence="2">
    <location>
        <begin position="1"/>
        <end position="286"/>
    </location>
</feature>
<reference evidence="3" key="1">
    <citation type="submission" date="2023-05" db="EMBL/GenBank/DDBJ databases">
        <title>Limnohabitans sp. strain HM2-2 Genome sequencing and assembly.</title>
        <authorList>
            <person name="Jung Y."/>
        </authorList>
    </citation>
    <scope>NUCLEOTIDE SEQUENCE</scope>
    <source>
        <strain evidence="3">HM2-2</strain>
    </source>
</reference>
<evidence type="ECO:0000256" key="1">
    <source>
        <dbReference type="ARBA" id="ARBA00034120"/>
    </source>
</evidence>
<dbReference type="PANTHER" id="PTHR34047">
    <property type="entry name" value="NUCLEAR INTRON MATURASE 1, MITOCHONDRIAL-RELATED"/>
    <property type="match status" value="1"/>
</dbReference>
<dbReference type="RefSeq" id="WP_283224724.1">
    <property type="nucleotide sequence ID" value="NZ_JASGBH010000007.1"/>
</dbReference>
<dbReference type="PANTHER" id="PTHR34047:SF8">
    <property type="entry name" value="PROTEIN YKFC"/>
    <property type="match status" value="1"/>
</dbReference>
<dbReference type="EMBL" id="JASGBH010000007">
    <property type="protein sequence ID" value="MDI9234350.1"/>
    <property type="molecule type" value="Genomic_DNA"/>
</dbReference>
<dbReference type="Pfam" id="PF00078">
    <property type="entry name" value="RVT_1"/>
    <property type="match status" value="1"/>
</dbReference>
<evidence type="ECO:0000259" key="2">
    <source>
        <dbReference type="PROSITE" id="PS50878"/>
    </source>
</evidence>
<keyword evidence="3" id="KW-0548">Nucleotidyltransferase</keyword>
<evidence type="ECO:0000313" key="4">
    <source>
        <dbReference type="Proteomes" id="UP001431902"/>
    </source>
</evidence>
<sequence length="362" mass="41594">MFHQLVQAYLDCRRTKRNSASALAFEAQAEHNLLQLHDELASGTYQPGQSVCFVITHPRAREVWAAQFRDRIVHHLLYNQIAPRFHARFTADSCACIPGRGTLYAAKRLEHQVRSITRNWSQPAHYLKCDLANFFVSIDKAVLLEQLQRQVTEAWWMELATLVLMHDPRHDVRVHGSKAELALVPAHKSLFNAPDGHGLPIGNLSSQFFANVLLNDLDQFAKHQLRAPHYVRYVDDFVLLHQSPQWLNAARQRIEAKLTVLHLQINPRKTVLQPVARGIDFVGQVIKPWQRTTRRKTLRTAMDRLTDMPTEDLHQAGNSYFGLLRQATHSHHDRARLAKLLLQRGHAVKADMTKIYPQRKSA</sequence>
<keyword evidence="4" id="KW-1185">Reference proteome</keyword>